<keyword evidence="1" id="KW-0812">Transmembrane</keyword>
<reference evidence="2 3" key="1">
    <citation type="journal article" date="2015" name="Genome Biol.">
        <title>Comparative genomics of Steinernema reveals deeply conserved gene regulatory networks.</title>
        <authorList>
            <person name="Dillman A.R."/>
            <person name="Macchietto M."/>
            <person name="Porter C.F."/>
            <person name="Rogers A."/>
            <person name="Williams B."/>
            <person name="Antoshechkin I."/>
            <person name="Lee M.M."/>
            <person name="Goodwin Z."/>
            <person name="Lu X."/>
            <person name="Lewis E.E."/>
            <person name="Goodrich-Blair H."/>
            <person name="Stock S.P."/>
            <person name="Adams B.J."/>
            <person name="Sternberg P.W."/>
            <person name="Mortazavi A."/>
        </authorList>
    </citation>
    <scope>NUCLEOTIDE SEQUENCE [LARGE SCALE GENOMIC DNA]</scope>
    <source>
        <strain evidence="2 3">ALL</strain>
    </source>
</reference>
<dbReference type="Proteomes" id="UP000298663">
    <property type="component" value="Unassembled WGS sequence"/>
</dbReference>
<evidence type="ECO:0000256" key="1">
    <source>
        <dbReference type="SAM" id="Phobius"/>
    </source>
</evidence>
<proteinExistence type="predicted"/>
<dbReference type="EMBL" id="AZBU02000008">
    <property type="protein sequence ID" value="TKR66965.1"/>
    <property type="molecule type" value="Genomic_DNA"/>
</dbReference>
<accession>A0A4V6XVU0</accession>
<evidence type="ECO:0000313" key="3">
    <source>
        <dbReference type="Proteomes" id="UP000298663"/>
    </source>
</evidence>
<keyword evidence="1" id="KW-1133">Transmembrane helix</keyword>
<gene>
    <name evidence="2" type="ORF">L596_023185</name>
</gene>
<feature type="transmembrane region" description="Helical" evidence="1">
    <location>
        <begin position="6"/>
        <end position="27"/>
    </location>
</feature>
<dbReference type="AlphaFoldDB" id="A0A4V6XVU0"/>
<evidence type="ECO:0000313" key="2">
    <source>
        <dbReference type="EMBL" id="TKR66965.1"/>
    </source>
</evidence>
<organism evidence="2 3">
    <name type="scientific">Steinernema carpocapsae</name>
    <name type="common">Entomopathogenic nematode</name>
    <dbReference type="NCBI Taxonomy" id="34508"/>
    <lineage>
        <taxon>Eukaryota</taxon>
        <taxon>Metazoa</taxon>
        <taxon>Ecdysozoa</taxon>
        <taxon>Nematoda</taxon>
        <taxon>Chromadorea</taxon>
        <taxon>Rhabditida</taxon>
        <taxon>Tylenchina</taxon>
        <taxon>Panagrolaimomorpha</taxon>
        <taxon>Strongyloidoidea</taxon>
        <taxon>Steinernematidae</taxon>
        <taxon>Steinernema</taxon>
    </lineage>
</organism>
<comment type="caution">
    <text evidence="2">The sequence shown here is derived from an EMBL/GenBank/DDBJ whole genome shotgun (WGS) entry which is preliminary data.</text>
</comment>
<keyword evidence="1" id="KW-0472">Membrane</keyword>
<keyword evidence="3" id="KW-1185">Reference proteome</keyword>
<sequence>MVIPLVVTVCVIVGVLVLLAIIVAFGCKCRQPNLERQSTISTTAGSLIVPKSYSIIVFLEGEDVWL</sequence>
<name>A0A4V6XVU0_STECR</name>
<reference evidence="2 3" key="2">
    <citation type="journal article" date="2019" name="G3 (Bethesda)">
        <title>Hybrid Assembly of the Genome of the Entomopathogenic Nematode Steinernema carpocapsae Identifies the X-Chromosome.</title>
        <authorList>
            <person name="Serra L."/>
            <person name="Macchietto M."/>
            <person name="Macias-Munoz A."/>
            <person name="McGill C.J."/>
            <person name="Rodriguez I.M."/>
            <person name="Rodriguez B."/>
            <person name="Murad R."/>
            <person name="Mortazavi A."/>
        </authorList>
    </citation>
    <scope>NUCLEOTIDE SEQUENCE [LARGE SCALE GENOMIC DNA]</scope>
    <source>
        <strain evidence="2 3">ALL</strain>
    </source>
</reference>
<protein>
    <submittedName>
        <fullName evidence="2">Uncharacterized protein</fullName>
    </submittedName>
</protein>